<evidence type="ECO:0000256" key="5">
    <source>
        <dbReference type="ARBA" id="ARBA00022450"/>
    </source>
</evidence>
<dbReference type="NCBIfam" id="TIGR00517">
    <property type="entry name" value="acyl_carrier"/>
    <property type="match status" value="1"/>
</dbReference>
<reference evidence="18" key="2">
    <citation type="submission" date="2022-03" db="EMBL/GenBank/DDBJ databases">
        <title>Draft title - Genomic analysis of global carrot germplasm unveils the trajectory of domestication and the origin of high carotenoid orange carrot.</title>
        <authorList>
            <person name="Iorizzo M."/>
            <person name="Ellison S."/>
            <person name="Senalik D."/>
            <person name="Macko-Podgorni A."/>
            <person name="Grzebelus D."/>
            <person name="Bostan H."/>
            <person name="Rolling W."/>
            <person name="Curaba J."/>
            <person name="Simon P."/>
        </authorList>
    </citation>
    <scope>NUCLEOTIDE SEQUENCE</scope>
    <source>
        <tissue evidence="18">Leaf</tissue>
    </source>
</reference>
<keyword evidence="5 17" id="KW-0596">Phosphopantetheine</keyword>
<evidence type="ECO:0000256" key="12">
    <source>
        <dbReference type="ARBA" id="ARBA00023098"/>
    </source>
</evidence>
<dbReference type="PANTHER" id="PTHR20863">
    <property type="entry name" value="ACYL CARRIER PROTEIN"/>
    <property type="match status" value="1"/>
</dbReference>
<keyword evidence="10" id="KW-0809">Transit peptide</keyword>
<keyword evidence="13" id="KW-0496">Mitochondrion</keyword>
<evidence type="ECO:0000256" key="15">
    <source>
        <dbReference type="ARBA" id="ARBA00057783"/>
    </source>
</evidence>
<reference evidence="18" key="1">
    <citation type="journal article" date="2016" name="Nat. Genet.">
        <title>A high-quality carrot genome assembly provides new insights into carotenoid accumulation and asterid genome evolution.</title>
        <authorList>
            <person name="Iorizzo M."/>
            <person name="Ellison S."/>
            <person name="Senalik D."/>
            <person name="Zeng P."/>
            <person name="Satapoomin P."/>
            <person name="Huang J."/>
            <person name="Bowman M."/>
            <person name="Iovene M."/>
            <person name="Sanseverino W."/>
            <person name="Cavagnaro P."/>
            <person name="Yildiz M."/>
            <person name="Macko-Podgorni A."/>
            <person name="Moranska E."/>
            <person name="Grzebelus E."/>
            <person name="Grzebelus D."/>
            <person name="Ashrafi H."/>
            <person name="Zheng Z."/>
            <person name="Cheng S."/>
            <person name="Spooner D."/>
            <person name="Van Deynze A."/>
            <person name="Simon P."/>
        </authorList>
    </citation>
    <scope>NUCLEOTIDE SEQUENCE</scope>
    <source>
        <tissue evidence="18">Leaf</tissue>
    </source>
</reference>
<dbReference type="NCBIfam" id="NF002148">
    <property type="entry name" value="PRK00982.1-2"/>
    <property type="match status" value="1"/>
</dbReference>
<dbReference type="InterPro" id="IPR003231">
    <property type="entry name" value="ACP"/>
</dbReference>
<dbReference type="HAMAP" id="MF_01217">
    <property type="entry name" value="Acyl_carrier"/>
    <property type="match status" value="1"/>
</dbReference>
<dbReference type="PANTHER" id="PTHR20863:SF28">
    <property type="entry name" value="ACYL CARRIER PROTEIN, MITOCHONDRIAL"/>
    <property type="match status" value="1"/>
</dbReference>
<evidence type="ECO:0000256" key="2">
    <source>
        <dbReference type="ARBA" id="ARBA00005194"/>
    </source>
</evidence>
<evidence type="ECO:0000256" key="7">
    <source>
        <dbReference type="ARBA" id="ARBA00022553"/>
    </source>
</evidence>
<evidence type="ECO:0000256" key="10">
    <source>
        <dbReference type="ARBA" id="ARBA00022946"/>
    </source>
</evidence>
<keyword evidence="11" id="KW-0249">Electron transport</keyword>
<keyword evidence="7" id="KW-0597">Phosphoprotein</keyword>
<dbReference type="GO" id="GO:0005739">
    <property type="term" value="C:mitochondrion"/>
    <property type="evidence" value="ECO:0007669"/>
    <property type="project" value="UniProtKB-SubCell"/>
</dbReference>
<keyword evidence="4" id="KW-0813">Transport</keyword>
<evidence type="ECO:0000313" key="18">
    <source>
        <dbReference type="EMBL" id="WOG95598.1"/>
    </source>
</evidence>
<dbReference type="OrthoDB" id="448946at2759"/>
<dbReference type="Gramene" id="KZM96859">
    <property type="protein sequence ID" value="KZM96859"/>
    <property type="gene ID" value="DCAR_015779"/>
</dbReference>
<dbReference type="OMA" id="HIRIPAT"/>
<evidence type="ECO:0000256" key="16">
    <source>
        <dbReference type="ARBA" id="ARBA00063067"/>
    </source>
</evidence>
<proteinExistence type="inferred from homology"/>
<evidence type="ECO:0000256" key="4">
    <source>
        <dbReference type="ARBA" id="ARBA00022448"/>
    </source>
</evidence>
<comment type="pathway">
    <text evidence="2">Lipid metabolism; fatty acid biosynthesis.</text>
</comment>
<evidence type="ECO:0000256" key="14">
    <source>
        <dbReference type="ARBA" id="ARBA00023160"/>
    </source>
</evidence>
<sequence>MASALRAAIVSHIRLPVSQSQTLALNLSKLSTVRSFSSHGDDHLDKTQVIDRVLEVVKSHPKIDPSKVTPDVHFQKDLGLDSLDTVEIVMALEEEFKLEIPDKEADKIDSCGLAIEYIFNHPMSS</sequence>
<evidence type="ECO:0000256" key="17">
    <source>
        <dbReference type="RuleBase" id="RU000722"/>
    </source>
</evidence>
<dbReference type="KEGG" id="dcr:108217708"/>
<keyword evidence="14 17" id="KW-0275">Fatty acid biosynthesis</keyword>
<keyword evidence="9" id="KW-0276">Fatty acid metabolism</keyword>
<keyword evidence="19" id="KW-1185">Reference proteome</keyword>
<evidence type="ECO:0000256" key="1">
    <source>
        <dbReference type="ARBA" id="ARBA00004173"/>
    </source>
</evidence>
<dbReference type="Proteomes" id="UP000077755">
    <property type="component" value="Chromosome 4"/>
</dbReference>
<dbReference type="EMBL" id="CP093346">
    <property type="protein sequence ID" value="WOG95598.1"/>
    <property type="molecule type" value="Genomic_DNA"/>
</dbReference>
<dbReference type="PROSITE" id="PS00012">
    <property type="entry name" value="PHOSPHOPANTETHEINE"/>
    <property type="match status" value="1"/>
</dbReference>
<comment type="similarity">
    <text evidence="3">Belongs to the acyl carrier protein (ACP) family.</text>
</comment>
<dbReference type="Gene3D" id="1.10.1200.10">
    <property type="entry name" value="ACP-like"/>
    <property type="match status" value="1"/>
</dbReference>
<evidence type="ECO:0000256" key="13">
    <source>
        <dbReference type="ARBA" id="ARBA00023128"/>
    </source>
</evidence>
<comment type="subcellular location">
    <subcellularLocation>
        <location evidence="1">Mitochondrion</location>
    </subcellularLocation>
</comment>
<dbReference type="FunFam" id="1.10.1200.10:FF:000003">
    <property type="entry name" value="Acyl carrier protein"/>
    <property type="match status" value="1"/>
</dbReference>
<dbReference type="Pfam" id="PF00550">
    <property type="entry name" value="PP-binding"/>
    <property type="match status" value="1"/>
</dbReference>
<keyword evidence="12" id="KW-0443">Lipid metabolism</keyword>
<dbReference type="GO" id="GO:0000035">
    <property type="term" value="F:acyl binding"/>
    <property type="evidence" value="ECO:0007669"/>
    <property type="project" value="TreeGrafter"/>
</dbReference>
<comment type="function">
    <text evidence="15">Carrier of the growing fatty acid chain in fatty acid biosynthesis. May be involved in the synthesis of short and medium chain fatty acids. Accessory and non-catalytic subunit of the mitochondrial membrane respiratory chain NADH dehydrogenase (Complex I), which functions in the transfer of electrons from NADH to the respiratory chain.</text>
</comment>
<organism evidence="18 19">
    <name type="scientific">Daucus carota subsp. sativus</name>
    <name type="common">Carrot</name>
    <dbReference type="NCBI Taxonomy" id="79200"/>
    <lineage>
        <taxon>Eukaryota</taxon>
        <taxon>Viridiplantae</taxon>
        <taxon>Streptophyta</taxon>
        <taxon>Embryophyta</taxon>
        <taxon>Tracheophyta</taxon>
        <taxon>Spermatophyta</taxon>
        <taxon>Magnoliopsida</taxon>
        <taxon>eudicotyledons</taxon>
        <taxon>Gunneridae</taxon>
        <taxon>Pentapetalae</taxon>
        <taxon>asterids</taxon>
        <taxon>campanulids</taxon>
        <taxon>Apiales</taxon>
        <taxon>Apiaceae</taxon>
        <taxon>Apioideae</taxon>
        <taxon>Scandiceae</taxon>
        <taxon>Daucinae</taxon>
        <taxon>Daucus</taxon>
        <taxon>Daucus sect. Daucus</taxon>
    </lineage>
</organism>
<keyword evidence="6 17" id="KW-0444">Lipid biosynthesis</keyword>
<evidence type="ECO:0000256" key="6">
    <source>
        <dbReference type="ARBA" id="ARBA00022516"/>
    </source>
</evidence>
<comment type="subunit">
    <text evidence="16">Complex I is composed of at least 49 different subunits.</text>
</comment>
<gene>
    <name evidence="18" type="ORF">DCAR_0414923</name>
</gene>
<protein>
    <recommendedName>
        <fullName evidence="17">Acyl carrier protein</fullName>
    </recommendedName>
</protein>
<evidence type="ECO:0000313" key="19">
    <source>
        <dbReference type="Proteomes" id="UP000077755"/>
    </source>
</evidence>
<dbReference type="PROSITE" id="PS50075">
    <property type="entry name" value="CARRIER"/>
    <property type="match status" value="1"/>
</dbReference>
<accession>A0A165A3M2</accession>
<keyword evidence="8" id="KW-0679">Respiratory chain</keyword>
<dbReference type="GO" id="GO:0000036">
    <property type="term" value="F:acyl carrier activity"/>
    <property type="evidence" value="ECO:0007669"/>
    <property type="project" value="TreeGrafter"/>
</dbReference>
<dbReference type="InterPro" id="IPR036736">
    <property type="entry name" value="ACP-like_sf"/>
</dbReference>
<dbReference type="InterPro" id="IPR006162">
    <property type="entry name" value="Ppantetheine_attach_site"/>
</dbReference>
<dbReference type="SUPFAM" id="SSF47336">
    <property type="entry name" value="ACP-like"/>
    <property type="match status" value="1"/>
</dbReference>
<evidence type="ECO:0000256" key="8">
    <source>
        <dbReference type="ARBA" id="ARBA00022660"/>
    </source>
</evidence>
<evidence type="ECO:0000256" key="11">
    <source>
        <dbReference type="ARBA" id="ARBA00022982"/>
    </source>
</evidence>
<evidence type="ECO:0000256" key="3">
    <source>
        <dbReference type="ARBA" id="ARBA00010930"/>
    </source>
</evidence>
<dbReference type="InterPro" id="IPR009081">
    <property type="entry name" value="PP-bd_ACP"/>
</dbReference>
<dbReference type="AlphaFoldDB" id="A0A165A3M2"/>
<evidence type="ECO:0000256" key="9">
    <source>
        <dbReference type="ARBA" id="ARBA00022832"/>
    </source>
</evidence>
<name>A0A165A3M2_DAUCS</name>